<dbReference type="EMBL" id="UOEL01000105">
    <property type="protein sequence ID" value="VAW13657.1"/>
    <property type="molecule type" value="Genomic_DNA"/>
</dbReference>
<evidence type="ECO:0000313" key="1">
    <source>
        <dbReference type="EMBL" id="VAW13657.1"/>
    </source>
</evidence>
<sequence>MKVINIHKRIIDHPKGKVPELLGTLSTKNDKIWPYEKWPAIKFSEGLVEPALCNRTS</sequence>
<gene>
    <name evidence="1" type="ORF">MNBD_BACTEROID03-123</name>
</gene>
<protein>
    <submittedName>
        <fullName evidence="1">Uncharacterized protein</fullName>
    </submittedName>
</protein>
<dbReference type="AlphaFoldDB" id="A0A3B0TK20"/>
<organism evidence="1">
    <name type="scientific">hydrothermal vent metagenome</name>
    <dbReference type="NCBI Taxonomy" id="652676"/>
    <lineage>
        <taxon>unclassified sequences</taxon>
        <taxon>metagenomes</taxon>
        <taxon>ecological metagenomes</taxon>
    </lineage>
</organism>
<accession>A0A3B0TK20</accession>
<proteinExistence type="predicted"/>
<name>A0A3B0TK20_9ZZZZ</name>
<reference evidence="1" key="1">
    <citation type="submission" date="2018-06" db="EMBL/GenBank/DDBJ databases">
        <authorList>
            <person name="Zhirakovskaya E."/>
        </authorList>
    </citation>
    <scope>NUCLEOTIDE SEQUENCE</scope>
</reference>